<dbReference type="PRINTS" id="PR01262">
    <property type="entry name" value="INNEXIN"/>
</dbReference>
<comment type="similarity">
    <text evidence="12">Belongs to the pannexin family.</text>
</comment>
<accession>A0A914UNQ3</accession>
<dbReference type="WBParaSite" id="PSAMB.scaffold11424size3357.g34149.t1">
    <property type="protein sequence ID" value="PSAMB.scaffold11424size3357.g34149.t1"/>
    <property type="gene ID" value="PSAMB.scaffold11424size3357.g34149"/>
</dbReference>
<comment type="function">
    <text evidence="12">Structural component of the gap junctions.</text>
</comment>
<evidence type="ECO:0000256" key="10">
    <source>
        <dbReference type="ARBA" id="ARBA00023136"/>
    </source>
</evidence>
<keyword evidence="4" id="KW-1003">Cell membrane</keyword>
<comment type="subcellular location">
    <subcellularLocation>
        <location evidence="1">Cell junction</location>
        <location evidence="1">Gap junction</location>
    </subcellularLocation>
    <subcellularLocation>
        <location evidence="2 12">Cell membrane</location>
        <topology evidence="2 12">Multi-pass membrane protein</topology>
    </subcellularLocation>
</comment>
<evidence type="ECO:0000256" key="12">
    <source>
        <dbReference type="RuleBase" id="RU010713"/>
    </source>
</evidence>
<dbReference type="AlphaFoldDB" id="A0A914UNQ3"/>
<evidence type="ECO:0000313" key="15">
    <source>
        <dbReference type="WBParaSite" id="PSAMB.scaffold11424size3357.g34149.t1"/>
    </source>
</evidence>
<evidence type="ECO:0000256" key="2">
    <source>
        <dbReference type="ARBA" id="ARBA00004651"/>
    </source>
</evidence>
<comment type="caution">
    <text evidence="12">Lacks conserved residue(s) required for the propagation of feature annotation.</text>
</comment>
<keyword evidence="6" id="KW-0303">Gap junction</keyword>
<evidence type="ECO:0000313" key="14">
    <source>
        <dbReference type="Proteomes" id="UP000887566"/>
    </source>
</evidence>
<dbReference type="InterPro" id="IPR000990">
    <property type="entry name" value="Innexin"/>
</dbReference>
<keyword evidence="5 12" id="KW-0812">Transmembrane</keyword>
<keyword evidence="3 12" id="KW-0813">Transport</keyword>
<evidence type="ECO:0000256" key="7">
    <source>
        <dbReference type="ARBA" id="ARBA00022949"/>
    </source>
</evidence>
<dbReference type="Proteomes" id="UP000887566">
    <property type="component" value="Unplaced"/>
</dbReference>
<evidence type="ECO:0000256" key="4">
    <source>
        <dbReference type="ARBA" id="ARBA00022475"/>
    </source>
</evidence>
<evidence type="ECO:0000256" key="5">
    <source>
        <dbReference type="ARBA" id="ARBA00022692"/>
    </source>
</evidence>
<evidence type="ECO:0000256" key="6">
    <source>
        <dbReference type="ARBA" id="ARBA00022868"/>
    </source>
</evidence>
<evidence type="ECO:0000256" key="8">
    <source>
        <dbReference type="ARBA" id="ARBA00022989"/>
    </source>
</evidence>
<dbReference type="GO" id="GO:0034220">
    <property type="term" value="P:monoatomic ion transmembrane transport"/>
    <property type="evidence" value="ECO:0007669"/>
    <property type="project" value="UniProtKB-KW"/>
</dbReference>
<keyword evidence="11 12" id="KW-0407">Ion channel</keyword>
<keyword evidence="14" id="KW-1185">Reference proteome</keyword>
<reference evidence="15" key="1">
    <citation type="submission" date="2022-11" db="UniProtKB">
        <authorList>
            <consortium name="WormBaseParasite"/>
        </authorList>
    </citation>
    <scope>IDENTIFICATION</scope>
</reference>
<dbReference type="PANTHER" id="PTHR11893:SF24">
    <property type="entry name" value="INNEXIN-19"/>
    <property type="match status" value="1"/>
</dbReference>
<keyword evidence="7" id="KW-0965">Cell junction</keyword>
<organism evidence="14 15">
    <name type="scientific">Plectus sambesii</name>
    <dbReference type="NCBI Taxonomy" id="2011161"/>
    <lineage>
        <taxon>Eukaryota</taxon>
        <taxon>Metazoa</taxon>
        <taxon>Ecdysozoa</taxon>
        <taxon>Nematoda</taxon>
        <taxon>Chromadorea</taxon>
        <taxon>Plectida</taxon>
        <taxon>Plectina</taxon>
        <taxon>Plectoidea</taxon>
        <taxon>Plectidae</taxon>
        <taxon>Plectus</taxon>
    </lineage>
</organism>
<evidence type="ECO:0000256" key="13">
    <source>
        <dbReference type="SAM" id="MobiDB-lite"/>
    </source>
</evidence>
<keyword evidence="8 12" id="KW-1133">Transmembrane helix</keyword>
<gene>
    <name evidence="12" type="primary">inx</name>
</gene>
<dbReference type="PROSITE" id="PS51013">
    <property type="entry name" value="PANNEXIN"/>
    <property type="match status" value="1"/>
</dbReference>
<evidence type="ECO:0000256" key="9">
    <source>
        <dbReference type="ARBA" id="ARBA00023065"/>
    </source>
</evidence>
<name>A0A914UNQ3_9BILA</name>
<proteinExistence type="inferred from homology"/>
<evidence type="ECO:0000256" key="11">
    <source>
        <dbReference type="ARBA" id="ARBA00023303"/>
    </source>
</evidence>
<dbReference type="PANTHER" id="PTHR11893">
    <property type="entry name" value="INNEXIN"/>
    <property type="match status" value="1"/>
</dbReference>
<dbReference type="Pfam" id="PF00876">
    <property type="entry name" value="Innexin"/>
    <property type="match status" value="1"/>
</dbReference>
<evidence type="ECO:0000256" key="3">
    <source>
        <dbReference type="ARBA" id="ARBA00022448"/>
    </source>
</evidence>
<dbReference type="GO" id="GO:0005886">
    <property type="term" value="C:plasma membrane"/>
    <property type="evidence" value="ECO:0007669"/>
    <property type="project" value="UniProtKB-SubCell"/>
</dbReference>
<protein>
    <recommendedName>
        <fullName evidence="12">Innexin</fullName>
    </recommendedName>
</protein>
<sequence>MLNAALKSHDYALYGFQVLSDLLRGRPWTESGHFPRVTLCDFQVRYLANLNSYTVQCALLINFINEKVFAFFWCWYLLMVVITSCSCMFWIINSWLSSQRAAFVLKFIHIAASSDTQQELKITTRRPGQRIATLFTAPPHLMEKFVEKFLNNDGVFTLRLMANHAGDIIVMQVVKYLWLEFRERHWREFDIDFSHNGPFSSNNAKKVDTLGGEEKPLATRVILRQSVSDDSDRRNRTSSVPPKTRQAHSYPPLADSDSPLL</sequence>
<dbReference type="GO" id="GO:0005921">
    <property type="term" value="C:gap junction"/>
    <property type="evidence" value="ECO:0007669"/>
    <property type="project" value="UniProtKB-SubCell"/>
</dbReference>
<evidence type="ECO:0000256" key="1">
    <source>
        <dbReference type="ARBA" id="ARBA00004610"/>
    </source>
</evidence>
<keyword evidence="10 12" id="KW-0472">Membrane</keyword>
<keyword evidence="9 12" id="KW-0406">Ion transport</keyword>
<feature type="transmembrane region" description="Helical" evidence="12">
    <location>
        <begin position="70"/>
        <end position="92"/>
    </location>
</feature>
<feature type="region of interest" description="Disordered" evidence="13">
    <location>
        <begin position="224"/>
        <end position="261"/>
    </location>
</feature>
<dbReference type="GO" id="GO:0005243">
    <property type="term" value="F:gap junction channel activity"/>
    <property type="evidence" value="ECO:0007669"/>
    <property type="project" value="TreeGrafter"/>
</dbReference>